<name>A0A318ENP1_9FIRM</name>
<dbReference type="Pfam" id="PF06995">
    <property type="entry name" value="Phage_P2_GpU"/>
    <property type="match status" value="1"/>
</dbReference>
<sequence>MAIGNLGKLITFQTSDQRILTFSDMQQNVSGRWSTHNRIMRKPFSEFNGAELRSITFTINLDAMLGVRPRKTLEQIGKKSTSSGCHISHQL</sequence>
<evidence type="ECO:0000313" key="2">
    <source>
        <dbReference type="Proteomes" id="UP000247523"/>
    </source>
</evidence>
<evidence type="ECO:0000313" key="1">
    <source>
        <dbReference type="EMBL" id="PXV87369.1"/>
    </source>
</evidence>
<dbReference type="AlphaFoldDB" id="A0A318ENP1"/>
<dbReference type="Proteomes" id="UP000247523">
    <property type="component" value="Unassembled WGS sequence"/>
</dbReference>
<organism evidence="1 2">
    <name type="scientific">Lachnotalea glycerini</name>
    <dbReference type="NCBI Taxonomy" id="1763509"/>
    <lineage>
        <taxon>Bacteria</taxon>
        <taxon>Bacillati</taxon>
        <taxon>Bacillota</taxon>
        <taxon>Clostridia</taxon>
        <taxon>Lachnospirales</taxon>
        <taxon>Lachnospiraceae</taxon>
        <taxon>Lachnotalea</taxon>
    </lineage>
</organism>
<comment type="caution">
    <text evidence="1">The sequence shown here is derived from an EMBL/GenBank/DDBJ whole genome shotgun (WGS) entry which is preliminary data.</text>
</comment>
<proteinExistence type="predicted"/>
<dbReference type="RefSeq" id="WP_110291632.1">
    <property type="nucleotide sequence ID" value="NZ_QICS01000010.1"/>
</dbReference>
<accession>A0A318ENP1</accession>
<dbReference type="InterPro" id="IPR009734">
    <property type="entry name" value="Myoviridae_GpU"/>
</dbReference>
<protein>
    <submittedName>
        <fullName evidence="1">GpU protein</fullName>
    </submittedName>
</protein>
<dbReference type="EMBL" id="QICS01000010">
    <property type="protein sequence ID" value="PXV87369.1"/>
    <property type="molecule type" value="Genomic_DNA"/>
</dbReference>
<reference evidence="1 2" key="1">
    <citation type="submission" date="2018-05" db="EMBL/GenBank/DDBJ databases">
        <title>Genomic Encyclopedia of Type Strains, Phase IV (KMG-IV): sequencing the most valuable type-strain genomes for metagenomic binning, comparative biology and taxonomic classification.</title>
        <authorList>
            <person name="Goeker M."/>
        </authorList>
    </citation>
    <scope>NUCLEOTIDE SEQUENCE [LARGE SCALE GENOMIC DNA]</scope>
    <source>
        <strain evidence="1 2">DSM 28816</strain>
    </source>
</reference>
<gene>
    <name evidence="1" type="ORF">C8E03_110130</name>
</gene>